<keyword evidence="4" id="KW-0411">Iron-sulfur</keyword>
<dbReference type="STRING" id="1045558.SAMN05216175_101198"/>
<name>A0A1I2LTA8_9GAMM</name>
<dbReference type="InterPro" id="IPR017900">
    <property type="entry name" value="4Fe4S_Fe_S_CS"/>
</dbReference>
<dbReference type="Gene3D" id="3.30.70.20">
    <property type="match status" value="1"/>
</dbReference>
<dbReference type="InterPro" id="IPR017896">
    <property type="entry name" value="4Fe4S_Fe-S-bd"/>
</dbReference>
<dbReference type="InterPro" id="IPR050572">
    <property type="entry name" value="Fe-S_Ferredoxin"/>
</dbReference>
<evidence type="ECO:0000256" key="1">
    <source>
        <dbReference type="ARBA" id="ARBA00022485"/>
    </source>
</evidence>
<evidence type="ECO:0000256" key="4">
    <source>
        <dbReference type="ARBA" id="ARBA00023014"/>
    </source>
</evidence>
<dbReference type="GO" id="GO:0051539">
    <property type="term" value="F:4 iron, 4 sulfur cluster binding"/>
    <property type="evidence" value="ECO:0007669"/>
    <property type="project" value="UniProtKB-KW"/>
</dbReference>
<keyword evidence="7" id="KW-1185">Reference proteome</keyword>
<gene>
    <name evidence="6" type="ORF">SAMN05216175_101198</name>
</gene>
<feature type="domain" description="4Fe-4S ferredoxin-type" evidence="5">
    <location>
        <begin position="1"/>
        <end position="29"/>
    </location>
</feature>
<evidence type="ECO:0000313" key="7">
    <source>
        <dbReference type="Proteomes" id="UP000198623"/>
    </source>
</evidence>
<sequence length="71" mass="7975">MPIQQISGCIGCEACVKSCPTDVIHMNKTTNKAEIRYPEDCQICHLCRLYCPVGAITITPEKHIPVMVSWR</sequence>
<dbReference type="PANTHER" id="PTHR43687">
    <property type="entry name" value="ADENYLYLSULFATE REDUCTASE, BETA SUBUNIT"/>
    <property type="match status" value="1"/>
</dbReference>
<dbReference type="Pfam" id="PF12838">
    <property type="entry name" value="Fer4_7"/>
    <property type="match status" value="1"/>
</dbReference>
<protein>
    <submittedName>
        <fullName evidence="6">4Fe-4S dicluster domain-containing protein</fullName>
    </submittedName>
</protein>
<dbReference type="AlphaFoldDB" id="A0A1I2LTA8"/>
<evidence type="ECO:0000256" key="2">
    <source>
        <dbReference type="ARBA" id="ARBA00022723"/>
    </source>
</evidence>
<evidence type="ECO:0000256" key="3">
    <source>
        <dbReference type="ARBA" id="ARBA00023004"/>
    </source>
</evidence>
<dbReference type="GO" id="GO:0046872">
    <property type="term" value="F:metal ion binding"/>
    <property type="evidence" value="ECO:0007669"/>
    <property type="project" value="UniProtKB-KW"/>
</dbReference>
<dbReference type="PANTHER" id="PTHR43687:SF2">
    <property type="entry name" value="FERREDOXIN 3"/>
    <property type="match status" value="1"/>
</dbReference>
<keyword evidence="2" id="KW-0479">Metal-binding</keyword>
<keyword evidence="3" id="KW-0408">Iron</keyword>
<proteinExistence type="predicted"/>
<reference evidence="7" key="1">
    <citation type="submission" date="2016-10" db="EMBL/GenBank/DDBJ databases">
        <authorList>
            <person name="Varghese N."/>
            <person name="Submissions S."/>
        </authorList>
    </citation>
    <scope>NUCLEOTIDE SEQUENCE [LARGE SCALE GENOMIC DNA]</scope>
    <source>
        <strain evidence="7">CGMCC 1.10971</strain>
    </source>
</reference>
<organism evidence="6 7">
    <name type="scientific">Neptunomonas qingdaonensis</name>
    <dbReference type="NCBI Taxonomy" id="1045558"/>
    <lineage>
        <taxon>Bacteria</taxon>
        <taxon>Pseudomonadati</taxon>
        <taxon>Pseudomonadota</taxon>
        <taxon>Gammaproteobacteria</taxon>
        <taxon>Oceanospirillales</taxon>
        <taxon>Oceanospirillaceae</taxon>
        <taxon>Neptunomonas</taxon>
    </lineage>
</organism>
<accession>A0A1I2LTA8</accession>
<dbReference type="Proteomes" id="UP000198623">
    <property type="component" value="Unassembled WGS sequence"/>
</dbReference>
<keyword evidence="1" id="KW-0004">4Fe-4S</keyword>
<dbReference type="PROSITE" id="PS00198">
    <property type="entry name" value="4FE4S_FER_1"/>
    <property type="match status" value="2"/>
</dbReference>
<dbReference type="PROSITE" id="PS51379">
    <property type="entry name" value="4FE4S_FER_2"/>
    <property type="match status" value="2"/>
</dbReference>
<dbReference type="RefSeq" id="WP_090723237.1">
    <property type="nucleotide sequence ID" value="NZ_FOOU01000001.1"/>
</dbReference>
<dbReference type="OrthoDB" id="9808559at2"/>
<dbReference type="SUPFAM" id="SSF54862">
    <property type="entry name" value="4Fe-4S ferredoxins"/>
    <property type="match status" value="1"/>
</dbReference>
<evidence type="ECO:0000313" key="6">
    <source>
        <dbReference type="EMBL" id="SFF81650.1"/>
    </source>
</evidence>
<evidence type="ECO:0000259" key="5">
    <source>
        <dbReference type="PROSITE" id="PS51379"/>
    </source>
</evidence>
<feature type="domain" description="4Fe-4S ferredoxin-type" evidence="5">
    <location>
        <begin position="31"/>
        <end position="61"/>
    </location>
</feature>
<dbReference type="EMBL" id="FOOU01000001">
    <property type="protein sequence ID" value="SFF81650.1"/>
    <property type="molecule type" value="Genomic_DNA"/>
</dbReference>